<reference evidence="7 8" key="1">
    <citation type="submission" date="2023-07" db="EMBL/GenBank/DDBJ databases">
        <title>Genomic Encyclopedia of Type Strains, Phase IV (KMG-IV): sequencing the most valuable type-strain genomes for metagenomic binning, comparative biology and taxonomic classification.</title>
        <authorList>
            <person name="Goeker M."/>
        </authorList>
    </citation>
    <scope>NUCLEOTIDE SEQUENCE [LARGE SCALE GENOMIC DNA]</scope>
    <source>
        <strain evidence="7 8">DSM 16784</strain>
    </source>
</reference>
<protein>
    <recommendedName>
        <fullName evidence="9">LPXTG cell wall anchor domain-containing protein</fullName>
    </recommendedName>
</protein>
<dbReference type="Gene3D" id="3.10.20.320">
    <property type="entry name" value="Putative peptidoglycan bound protein (lpxtg motif)"/>
    <property type="match status" value="1"/>
</dbReference>
<feature type="chain" id="PRO_5046313876" description="LPXTG cell wall anchor domain-containing protein" evidence="4">
    <location>
        <begin position="34"/>
        <end position="705"/>
    </location>
</feature>
<dbReference type="Pfam" id="PF06458">
    <property type="entry name" value="MucBP"/>
    <property type="match status" value="1"/>
</dbReference>
<dbReference type="InterPro" id="IPR041495">
    <property type="entry name" value="Mub_B2"/>
</dbReference>
<evidence type="ECO:0000313" key="8">
    <source>
        <dbReference type="Proteomes" id="UP001230220"/>
    </source>
</evidence>
<dbReference type="Gene3D" id="2.60.40.4300">
    <property type="match status" value="1"/>
</dbReference>
<gene>
    <name evidence="7" type="ORF">J2S15_002204</name>
</gene>
<keyword evidence="8" id="KW-1185">Reference proteome</keyword>
<name>A0ABU0E3H9_9FIRM</name>
<evidence type="ECO:0008006" key="9">
    <source>
        <dbReference type="Google" id="ProtNLM"/>
    </source>
</evidence>
<evidence type="ECO:0000259" key="5">
    <source>
        <dbReference type="Pfam" id="PF06458"/>
    </source>
</evidence>
<dbReference type="InterPro" id="IPR009459">
    <property type="entry name" value="MucBP_dom"/>
</dbReference>
<evidence type="ECO:0000256" key="3">
    <source>
        <dbReference type="SAM" id="Phobius"/>
    </source>
</evidence>
<feature type="domain" description="MucBP" evidence="5">
    <location>
        <begin position="553"/>
        <end position="614"/>
    </location>
</feature>
<feature type="compositionally biased region" description="Basic and acidic residues" evidence="2">
    <location>
        <begin position="624"/>
        <end position="634"/>
    </location>
</feature>
<dbReference type="EMBL" id="JAUSUR010000003">
    <property type="protein sequence ID" value="MDQ0361457.1"/>
    <property type="molecule type" value="Genomic_DNA"/>
</dbReference>
<feature type="region of interest" description="Disordered" evidence="2">
    <location>
        <begin position="624"/>
        <end position="673"/>
    </location>
</feature>
<comment type="caution">
    <text evidence="7">The sequence shown here is derived from an EMBL/GenBank/DDBJ whole genome shotgun (WGS) entry which is preliminary data.</text>
</comment>
<feature type="domain" description="Mub B2-like" evidence="6">
    <location>
        <begin position="459"/>
        <end position="547"/>
    </location>
</feature>
<evidence type="ECO:0000256" key="1">
    <source>
        <dbReference type="ARBA" id="ARBA00022737"/>
    </source>
</evidence>
<feature type="signal peptide" evidence="4">
    <location>
        <begin position="1"/>
        <end position="33"/>
    </location>
</feature>
<keyword evidence="4" id="KW-0732">Signal</keyword>
<evidence type="ECO:0000256" key="4">
    <source>
        <dbReference type="SAM" id="SignalP"/>
    </source>
</evidence>
<dbReference type="Proteomes" id="UP001230220">
    <property type="component" value="Unassembled WGS sequence"/>
</dbReference>
<keyword evidence="3" id="KW-0812">Transmembrane</keyword>
<accession>A0ABU0E3H9</accession>
<organism evidence="7 8">
    <name type="scientific">Breznakia pachnodae</name>
    <dbReference type="NCBI Taxonomy" id="265178"/>
    <lineage>
        <taxon>Bacteria</taxon>
        <taxon>Bacillati</taxon>
        <taxon>Bacillota</taxon>
        <taxon>Erysipelotrichia</taxon>
        <taxon>Erysipelotrichales</taxon>
        <taxon>Erysipelotrichaceae</taxon>
        <taxon>Breznakia</taxon>
    </lineage>
</organism>
<keyword evidence="3" id="KW-1133">Transmembrane helix</keyword>
<evidence type="ECO:0000259" key="6">
    <source>
        <dbReference type="Pfam" id="PF17966"/>
    </source>
</evidence>
<feature type="transmembrane region" description="Helical" evidence="3">
    <location>
        <begin position="679"/>
        <end position="697"/>
    </location>
</feature>
<evidence type="ECO:0000313" key="7">
    <source>
        <dbReference type="EMBL" id="MDQ0361457.1"/>
    </source>
</evidence>
<dbReference type="RefSeq" id="WP_307408194.1">
    <property type="nucleotide sequence ID" value="NZ_JAUSUR010000003.1"/>
</dbReference>
<feature type="compositionally biased region" description="Polar residues" evidence="2">
    <location>
        <begin position="656"/>
        <end position="667"/>
    </location>
</feature>
<sequence length="705" mass="79975">MNSKKVSLKKWSGKFTKALLIALTAILSTSVLTTFVFSNDETTITGQTSEDGTVSINLIDYPKEYSSYRAPLTIFNDSIAQTIAQHPTTYQDSYREYIITTYPEVDIKKLDDFVSTINGYNADLKSEFETFQTIYDNQGYVDAYLLSEELTASYNYNSSKYNYIASFINTYGDEYNQEINDFIVSFLDDSVYYVGFMGYLDLGYTIGNDYENQKAIISSAYDEVYQQVSYLSDDPDERNKVVADIIQDSVMDWVYEVDIDYFKAYQAQVRLYLQNTKELGYVYDTDNNVIDYSWNVVNSREIILGDFLADPYIGGSLSPEFLSANLNADGTDFISPEEVYETPFIQTIIQQSVKDIITPSDSTDTAFYEKENYVESTYNAIIGQYYAMSMPGAYSQPILQAYNWHFVYKARDEYYSEHQKLPELTTWIPEGQTITEYDQYRLLNYIKLPSIDLEKESIETVTRTVHYVFEDGTIASPDVVQSANFNVVKELISGREIVDSESQILASIENPTVDYVQSDVTVLQPNESVKEVEVTRNSTNEEITIVYPLEFTLNVIYVDEEGTQITESDSISGRWNTQYDVTAIEIEGYELVQVPTNASGVFGDNREQITFVYKKVIKQDLEKPDDKIDVKPTPDESESDSSSSKESETDSSKPTVSTPGTSSTINAADSPKTGDATMATTWMILIGSSIILVTYVISRKRKSEK</sequence>
<keyword evidence="3" id="KW-0472">Membrane</keyword>
<evidence type="ECO:0000256" key="2">
    <source>
        <dbReference type="SAM" id="MobiDB-lite"/>
    </source>
</evidence>
<keyword evidence="1" id="KW-0677">Repeat</keyword>
<dbReference type="Pfam" id="PF17966">
    <property type="entry name" value="Muc_B2"/>
    <property type="match status" value="1"/>
</dbReference>
<proteinExistence type="predicted"/>